<gene>
    <name evidence="1" type="ORF">GCM10009789_10150</name>
</gene>
<reference evidence="1 2" key="1">
    <citation type="journal article" date="2019" name="Int. J. Syst. Evol. Microbiol.">
        <title>The Global Catalogue of Microorganisms (GCM) 10K type strain sequencing project: providing services to taxonomists for standard genome sequencing and annotation.</title>
        <authorList>
            <consortium name="The Broad Institute Genomics Platform"/>
            <consortium name="The Broad Institute Genome Sequencing Center for Infectious Disease"/>
            <person name="Wu L."/>
            <person name="Ma J."/>
        </authorList>
    </citation>
    <scope>NUCLEOTIDE SEQUENCE [LARGE SCALE GENOMIC DNA]</scope>
    <source>
        <strain evidence="1 2">JCM 14969</strain>
    </source>
</reference>
<sequence length="239" mass="26092">MGTSKRRARWRGPLEPDATLALWADFPVEARPRPIVLTSRTGGSGGGFASWEAKEAYSQAPMVSDVELPPGLMEVLRPYPKPHWQGEPIHVRSIRGVTREFGTDRGHRPLPAYELEIQYAPGPVCLLDPEIDAITWWPPDLDLGIRGLWTGLPVVMTHNELTLSQVVIGSPPVYSDVRVTAVLETTTAVLVLTEETMHEGFDSVPLVAVDRPITAHLAAPLGNRVLINASGQPLTVLHG</sequence>
<organism evidence="1 2">
    <name type="scientific">Kribbella sancticallisti</name>
    <dbReference type="NCBI Taxonomy" id="460087"/>
    <lineage>
        <taxon>Bacteria</taxon>
        <taxon>Bacillati</taxon>
        <taxon>Actinomycetota</taxon>
        <taxon>Actinomycetes</taxon>
        <taxon>Propionibacteriales</taxon>
        <taxon>Kribbellaceae</taxon>
        <taxon>Kribbella</taxon>
    </lineage>
</organism>
<dbReference type="EMBL" id="BAAAOS010000007">
    <property type="protein sequence ID" value="GAA1558688.1"/>
    <property type="molecule type" value="Genomic_DNA"/>
</dbReference>
<keyword evidence="2" id="KW-1185">Reference proteome</keyword>
<accession>A0ABN2CHH4</accession>
<dbReference type="RefSeq" id="WP_344210255.1">
    <property type="nucleotide sequence ID" value="NZ_BAAAOS010000007.1"/>
</dbReference>
<evidence type="ECO:0000313" key="1">
    <source>
        <dbReference type="EMBL" id="GAA1558688.1"/>
    </source>
</evidence>
<dbReference type="Proteomes" id="UP001500393">
    <property type="component" value="Unassembled WGS sequence"/>
</dbReference>
<protein>
    <submittedName>
        <fullName evidence="1">Uncharacterized protein</fullName>
    </submittedName>
</protein>
<proteinExistence type="predicted"/>
<evidence type="ECO:0000313" key="2">
    <source>
        <dbReference type="Proteomes" id="UP001500393"/>
    </source>
</evidence>
<comment type="caution">
    <text evidence="1">The sequence shown here is derived from an EMBL/GenBank/DDBJ whole genome shotgun (WGS) entry which is preliminary data.</text>
</comment>
<name>A0ABN2CHH4_9ACTN</name>